<dbReference type="CTD" id="37882"/>
<gene>
    <name evidence="7" type="primary">LOC105359720</name>
</gene>
<feature type="signal peptide" evidence="5">
    <location>
        <begin position="1"/>
        <end position="20"/>
    </location>
</feature>
<dbReference type="AlphaFoldDB" id="A0AAJ6VK31"/>
<keyword evidence="5" id="KW-0732">Signal</keyword>
<evidence type="ECO:0000256" key="4">
    <source>
        <dbReference type="SAM" id="MobiDB-lite"/>
    </source>
</evidence>
<proteinExistence type="predicted"/>
<dbReference type="PANTHER" id="PTHR14619:SF3">
    <property type="entry name" value="PROTEIN NDNF"/>
    <property type="match status" value="1"/>
</dbReference>
<keyword evidence="6" id="KW-1185">Reference proteome</keyword>
<dbReference type="GO" id="GO:0005576">
    <property type="term" value="C:extracellular region"/>
    <property type="evidence" value="ECO:0007669"/>
    <property type="project" value="UniProtKB-SubCell"/>
</dbReference>
<feature type="region of interest" description="Disordered" evidence="4">
    <location>
        <begin position="458"/>
        <end position="503"/>
    </location>
</feature>
<name>A0AAJ6VK31_9HYME</name>
<evidence type="ECO:0000313" key="6">
    <source>
        <dbReference type="Proteomes" id="UP000695007"/>
    </source>
</evidence>
<evidence type="ECO:0000313" key="7">
    <source>
        <dbReference type="RefSeq" id="XP_011494675.1"/>
    </source>
</evidence>
<dbReference type="RefSeq" id="XP_011494675.1">
    <property type="nucleotide sequence ID" value="XM_011496373.1"/>
</dbReference>
<sequence>MRLQLLVATSLLAARCRANAEESPLQRRMAGMNVHGSPRPFGAERPSRAEEFNLTGVLQPEYQIRATLKPNNVSQFYYLSPKTGPPPTLLVSPCSGPISWSISYVGPPETDQHAEGTKSQTHWPLKQMITGSPLFKYEGAETRNFTIPAAQANLYRIEMKPLSPPMLDLKTRSPNTVLLYATSDALGHLPGNLVVPLRGKRHQPLLEFQQRWSRRRLIVSWNKSSLTSRFSHVNPDTSSYLLAVTSGAHLHPPTLCAAENILKKHPCPSRSSGAIQDQHRSEPEGLHCVRRTKLTLFGVKYNTTYYFTLYIMNTHNNVSSRVAMDSFRFQRKPPIILQSGRYATTNLRKSDGFAIFRYKPRENTSTVFNILACGACSVKAKFRGPGYYLEEQIGGEFLLRAPPLPVGRRFSIQITASQSDLVKMSKVKILATDDEPLNDNSATRSSPWEYRMPRKCRAKPASWCASSRGPRTPSGAASSTTGPCAGQEGRGPTHVSTRPCPGP</sequence>
<dbReference type="GeneID" id="105359720"/>
<evidence type="ECO:0000256" key="2">
    <source>
        <dbReference type="ARBA" id="ARBA00022525"/>
    </source>
</evidence>
<accession>A0AAJ6VK31</accession>
<organism evidence="6 7">
    <name type="scientific">Ceratosolen solmsi marchali</name>
    <dbReference type="NCBI Taxonomy" id="326594"/>
    <lineage>
        <taxon>Eukaryota</taxon>
        <taxon>Metazoa</taxon>
        <taxon>Ecdysozoa</taxon>
        <taxon>Arthropoda</taxon>
        <taxon>Hexapoda</taxon>
        <taxon>Insecta</taxon>
        <taxon>Pterygota</taxon>
        <taxon>Neoptera</taxon>
        <taxon>Endopterygota</taxon>
        <taxon>Hymenoptera</taxon>
        <taxon>Apocrita</taxon>
        <taxon>Proctotrupomorpha</taxon>
        <taxon>Chalcidoidea</taxon>
        <taxon>Agaonidae</taxon>
        <taxon>Agaoninae</taxon>
        <taxon>Ceratosolen</taxon>
    </lineage>
</organism>
<dbReference type="Proteomes" id="UP000695007">
    <property type="component" value="Unplaced"/>
</dbReference>
<dbReference type="InterPro" id="IPR019326">
    <property type="entry name" value="NDNF"/>
</dbReference>
<feature type="chain" id="PRO_5042532604" evidence="5">
    <location>
        <begin position="21"/>
        <end position="503"/>
    </location>
</feature>
<evidence type="ECO:0000256" key="5">
    <source>
        <dbReference type="SAM" id="SignalP"/>
    </source>
</evidence>
<reference evidence="7" key="1">
    <citation type="submission" date="2025-08" db="UniProtKB">
        <authorList>
            <consortium name="RefSeq"/>
        </authorList>
    </citation>
    <scope>IDENTIFICATION</scope>
</reference>
<keyword evidence="2" id="KW-0964">Secreted</keyword>
<protein>
    <submittedName>
        <fullName evidence="7">Protein NDNF-like isoform X1</fullName>
    </submittedName>
</protein>
<evidence type="ECO:0000256" key="3">
    <source>
        <dbReference type="ARBA" id="ARBA00022737"/>
    </source>
</evidence>
<keyword evidence="3" id="KW-0677">Repeat</keyword>
<dbReference type="KEGG" id="csol:105359720"/>
<dbReference type="PANTHER" id="PTHR14619">
    <property type="entry name" value="NEURON-DERIVED NEUROTROPHIC FACTOR"/>
    <property type="match status" value="1"/>
</dbReference>
<comment type="subcellular location">
    <subcellularLocation>
        <location evidence="1">Secreted</location>
    </subcellularLocation>
</comment>
<evidence type="ECO:0000256" key="1">
    <source>
        <dbReference type="ARBA" id="ARBA00004613"/>
    </source>
</evidence>